<protein>
    <submittedName>
        <fullName evidence="1">Uncharacterized protein</fullName>
    </submittedName>
</protein>
<sequence length="99" mass="11781">MDDIHPPREERYGARRRLIRLAGARLGATLRRFRAASEYRLDGIKNNFNNYDNNSQKFQGTKFLFLINEKYFPGKFFSEDHLQFFGRLSPCNIFLVFIQ</sequence>
<reference evidence="1" key="1">
    <citation type="journal article" date="2016" name="Virus Evol.">
        <title>Diversity and comparative genomics of chimeric viruses in Sphagnum-dominated peatlands.</title>
        <authorList>
            <person name="Quaiser A."/>
            <person name="Krupovic M."/>
            <person name="Dufresne A."/>
            <person name="Francez A.J."/>
            <person name="Roux S."/>
        </authorList>
    </citation>
    <scope>NUCLEOTIDE SEQUENCE</scope>
    <source>
        <strain evidence="1">CRUV-18-B</strain>
    </source>
</reference>
<organism evidence="1">
    <name type="scientific">Cruciviridae sp</name>
    <dbReference type="NCBI Taxonomy" id="1955495"/>
    <lineage>
        <taxon>Viruses</taxon>
        <taxon>Cruciviruses</taxon>
    </lineage>
</organism>
<evidence type="ECO:0000313" key="1">
    <source>
        <dbReference type="EMBL" id="AQU11712.1"/>
    </source>
</evidence>
<proteinExistence type="predicted"/>
<accession>A0A1S6LVD6</accession>
<dbReference type="EMBL" id="KX388497">
    <property type="protein sequence ID" value="AQU11712.1"/>
    <property type="molecule type" value="Genomic_DNA"/>
</dbReference>
<name>A0A1S6LVD6_9VIRU</name>